<dbReference type="SMART" id="SM00028">
    <property type="entry name" value="TPR"/>
    <property type="match status" value="3"/>
</dbReference>
<organism evidence="5 6">
    <name type="scientific">Deinococcus petrolearius</name>
    <dbReference type="NCBI Taxonomy" id="1751295"/>
    <lineage>
        <taxon>Bacteria</taxon>
        <taxon>Thermotogati</taxon>
        <taxon>Deinococcota</taxon>
        <taxon>Deinococci</taxon>
        <taxon>Deinococcales</taxon>
        <taxon>Deinococcaceae</taxon>
        <taxon>Deinococcus</taxon>
    </lineage>
</organism>
<feature type="chain" id="PRO_5047304316" evidence="4">
    <location>
        <begin position="20"/>
        <end position="386"/>
    </location>
</feature>
<dbReference type="Pfam" id="PF14559">
    <property type="entry name" value="TPR_19"/>
    <property type="match status" value="1"/>
</dbReference>
<dbReference type="Proteomes" id="UP001595979">
    <property type="component" value="Unassembled WGS sequence"/>
</dbReference>
<dbReference type="SUPFAM" id="SSF48452">
    <property type="entry name" value="TPR-like"/>
    <property type="match status" value="1"/>
</dbReference>
<sequence>MTRTVLLTLSLFAAPLAQAQTAPAQAPQTQAAPEAPTFASAADAAAQARALAARARQAYPAGSASIDQPLWKQAAAAAEAAVQAAPRNAEYLRLRAELYTEVGFWRQAQLGWEAYFRVKPDAGAEEKRAAATAQYNLGYAAYTRNQPSPAAAFFRQCLTLDPQNVQCASWAARTALEAGQYTQAQELYAQALRGAPNDRSLAYFAGLAQKAGTYGPAATRAFSRAYADLDAGRKAQALAGFQEAARSAPNFIEAQREAGRLALDLGDAGAAVTAYQGAAGLPGASAADRYNLALAQEGQQFGLGAVQTFRAAYAKYAAGDKAGAETGFAQATARNANYAKAWAWLGRVRYEARNYAGAAEAYGNAARLDPNDKTSAYYLRLAGQGR</sequence>
<reference evidence="6" key="1">
    <citation type="journal article" date="2019" name="Int. J. Syst. Evol. Microbiol.">
        <title>The Global Catalogue of Microorganisms (GCM) 10K type strain sequencing project: providing services to taxonomists for standard genome sequencing and annotation.</title>
        <authorList>
            <consortium name="The Broad Institute Genomics Platform"/>
            <consortium name="The Broad Institute Genome Sequencing Center for Infectious Disease"/>
            <person name="Wu L."/>
            <person name="Ma J."/>
        </authorList>
    </citation>
    <scope>NUCLEOTIDE SEQUENCE [LARGE SCALE GENOMIC DNA]</scope>
    <source>
        <strain evidence="6">CGMCC 1.15053</strain>
    </source>
</reference>
<dbReference type="InterPro" id="IPR013105">
    <property type="entry name" value="TPR_2"/>
</dbReference>
<feature type="signal peptide" evidence="4">
    <location>
        <begin position="1"/>
        <end position="19"/>
    </location>
</feature>
<keyword evidence="4" id="KW-0732">Signal</keyword>
<feature type="repeat" description="TPR" evidence="3">
    <location>
        <begin position="131"/>
        <end position="164"/>
    </location>
</feature>
<evidence type="ECO:0000256" key="2">
    <source>
        <dbReference type="ARBA" id="ARBA00022803"/>
    </source>
</evidence>
<gene>
    <name evidence="5" type="ORF">ACFPQ6_09245</name>
</gene>
<dbReference type="Gene3D" id="1.25.40.10">
    <property type="entry name" value="Tetratricopeptide repeat domain"/>
    <property type="match status" value="3"/>
</dbReference>
<proteinExistence type="predicted"/>
<dbReference type="PROSITE" id="PS50005">
    <property type="entry name" value="TPR"/>
    <property type="match status" value="2"/>
</dbReference>
<feature type="repeat" description="TPR" evidence="3">
    <location>
        <begin position="339"/>
        <end position="372"/>
    </location>
</feature>
<keyword evidence="6" id="KW-1185">Reference proteome</keyword>
<evidence type="ECO:0000256" key="4">
    <source>
        <dbReference type="SAM" id="SignalP"/>
    </source>
</evidence>
<evidence type="ECO:0000313" key="6">
    <source>
        <dbReference type="Proteomes" id="UP001595979"/>
    </source>
</evidence>
<name>A0ABW1DJM1_9DEIO</name>
<keyword evidence="2 3" id="KW-0802">TPR repeat</keyword>
<evidence type="ECO:0000256" key="1">
    <source>
        <dbReference type="ARBA" id="ARBA00022737"/>
    </source>
</evidence>
<dbReference type="RefSeq" id="WP_380048595.1">
    <property type="nucleotide sequence ID" value="NZ_JBHSOH010000007.1"/>
</dbReference>
<dbReference type="InterPro" id="IPR011990">
    <property type="entry name" value="TPR-like_helical_dom_sf"/>
</dbReference>
<evidence type="ECO:0000313" key="5">
    <source>
        <dbReference type="EMBL" id="MFC5848494.1"/>
    </source>
</evidence>
<accession>A0ABW1DJM1</accession>
<dbReference type="Pfam" id="PF07719">
    <property type="entry name" value="TPR_2"/>
    <property type="match status" value="1"/>
</dbReference>
<comment type="caution">
    <text evidence="5">The sequence shown here is derived from an EMBL/GenBank/DDBJ whole genome shotgun (WGS) entry which is preliminary data.</text>
</comment>
<evidence type="ECO:0000256" key="3">
    <source>
        <dbReference type="PROSITE-ProRule" id="PRU00339"/>
    </source>
</evidence>
<dbReference type="EMBL" id="JBHSOH010000007">
    <property type="protein sequence ID" value="MFC5848494.1"/>
    <property type="molecule type" value="Genomic_DNA"/>
</dbReference>
<dbReference type="InterPro" id="IPR019734">
    <property type="entry name" value="TPR_rpt"/>
</dbReference>
<protein>
    <submittedName>
        <fullName evidence="5">Tetratricopeptide repeat protein</fullName>
    </submittedName>
</protein>
<keyword evidence="1" id="KW-0677">Repeat</keyword>